<dbReference type="AlphaFoldDB" id="A0A448WIE4"/>
<dbReference type="Proteomes" id="UP000784294">
    <property type="component" value="Unassembled WGS sequence"/>
</dbReference>
<dbReference type="EMBL" id="CAAALY010015181">
    <property type="protein sequence ID" value="VEL12580.1"/>
    <property type="molecule type" value="Genomic_DNA"/>
</dbReference>
<name>A0A448WIE4_9PLAT</name>
<evidence type="ECO:0000313" key="1">
    <source>
        <dbReference type="EMBL" id="VEL12580.1"/>
    </source>
</evidence>
<organism evidence="1 2">
    <name type="scientific">Protopolystoma xenopodis</name>
    <dbReference type="NCBI Taxonomy" id="117903"/>
    <lineage>
        <taxon>Eukaryota</taxon>
        <taxon>Metazoa</taxon>
        <taxon>Spiralia</taxon>
        <taxon>Lophotrochozoa</taxon>
        <taxon>Platyhelminthes</taxon>
        <taxon>Monogenea</taxon>
        <taxon>Polyopisthocotylea</taxon>
        <taxon>Polystomatidea</taxon>
        <taxon>Polystomatidae</taxon>
        <taxon>Protopolystoma</taxon>
    </lineage>
</organism>
<comment type="caution">
    <text evidence="1">The sequence shown here is derived from an EMBL/GenBank/DDBJ whole genome shotgun (WGS) entry which is preliminary data.</text>
</comment>
<proteinExistence type="predicted"/>
<protein>
    <submittedName>
        <fullName evidence="1">Uncharacterized protein</fullName>
    </submittedName>
</protein>
<keyword evidence="2" id="KW-1185">Reference proteome</keyword>
<gene>
    <name evidence="1" type="ORF">PXEA_LOCUS6020</name>
</gene>
<accession>A0A448WIE4</accession>
<reference evidence="1" key="1">
    <citation type="submission" date="2018-11" db="EMBL/GenBank/DDBJ databases">
        <authorList>
            <consortium name="Pathogen Informatics"/>
        </authorList>
    </citation>
    <scope>NUCLEOTIDE SEQUENCE</scope>
</reference>
<evidence type="ECO:0000313" key="2">
    <source>
        <dbReference type="Proteomes" id="UP000784294"/>
    </source>
</evidence>
<sequence>MTDESSAWIDRGRMAVPVSQSGDWDEVGSSFKASFEQLTQPEATKSRPSRAISAARRSFRPHCPQIRFAIFHGLADDTRCRRRPAGPPLSCVIPAAVACREAALDHSVSGGLGPSEVAMTSHTGRLV</sequence>